<gene>
    <name evidence="3" type="ORF">GCM10023235_17340</name>
</gene>
<feature type="domain" description="MDMPI C-terminal" evidence="1">
    <location>
        <begin position="149"/>
        <end position="242"/>
    </location>
</feature>
<dbReference type="PANTHER" id="PTHR40758">
    <property type="entry name" value="CONSERVED PROTEIN"/>
    <property type="match status" value="1"/>
</dbReference>
<dbReference type="InterPro" id="IPR024344">
    <property type="entry name" value="MDMPI_metal-binding"/>
</dbReference>
<dbReference type="InterPro" id="IPR017517">
    <property type="entry name" value="Maleyloyr_isom"/>
</dbReference>
<dbReference type="PANTHER" id="PTHR40758:SF1">
    <property type="entry name" value="CONSERVED PROTEIN"/>
    <property type="match status" value="1"/>
</dbReference>
<sequence>MEISEHIDALRRDGALLADAAAVTDLDAPVPTCPDWRLADLLRHTGRVHRWATAYVADGHRVPLDDAGQQRAWGPDPDDAGLVEWFRSGHFGLVAALEKAPADLDCWSFLPAPSPLAFWARRQAHETAVHRVDAEFAAGQEPSATGPAFAEDGIAELLTRFLVRPKTPLRSERPRTLLVRTTDRPASWLVTVSQEPVVTQELPDGAPAADCVVSGRAHELYLLLWNRLPLERVTAEGDRSLFELWRGSARIRWS</sequence>
<name>A0ABP9DI71_9ACTN</name>
<dbReference type="NCBIfam" id="TIGR03083">
    <property type="entry name" value="maleylpyruvate isomerase family mycothiol-dependent enzyme"/>
    <property type="match status" value="1"/>
</dbReference>
<keyword evidence="4" id="KW-1185">Reference proteome</keyword>
<evidence type="ECO:0000313" key="4">
    <source>
        <dbReference type="Proteomes" id="UP001501752"/>
    </source>
</evidence>
<dbReference type="RefSeq" id="WP_345696184.1">
    <property type="nucleotide sequence ID" value="NZ_BAABIS010000001.1"/>
</dbReference>
<dbReference type="EMBL" id="BAABIS010000001">
    <property type="protein sequence ID" value="GAA4841988.1"/>
    <property type="molecule type" value="Genomic_DNA"/>
</dbReference>
<evidence type="ECO:0000259" key="2">
    <source>
        <dbReference type="Pfam" id="PF11716"/>
    </source>
</evidence>
<dbReference type="Pfam" id="PF07398">
    <property type="entry name" value="MDMPI_C"/>
    <property type="match status" value="1"/>
</dbReference>
<accession>A0ABP9DI71</accession>
<keyword evidence="3" id="KW-0413">Isomerase</keyword>
<organism evidence="3 4">
    <name type="scientific">Kitasatospora terrestris</name>
    <dbReference type="NCBI Taxonomy" id="258051"/>
    <lineage>
        <taxon>Bacteria</taxon>
        <taxon>Bacillati</taxon>
        <taxon>Actinomycetota</taxon>
        <taxon>Actinomycetes</taxon>
        <taxon>Kitasatosporales</taxon>
        <taxon>Streptomycetaceae</taxon>
        <taxon>Kitasatospora</taxon>
    </lineage>
</organism>
<dbReference type="InterPro" id="IPR010872">
    <property type="entry name" value="MDMPI_C-term_domain"/>
</dbReference>
<proteinExistence type="predicted"/>
<feature type="domain" description="Mycothiol-dependent maleylpyruvate isomerase metal-binding" evidence="2">
    <location>
        <begin position="9"/>
        <end position="134"/>
    </location>
</feature>
<reference evidence="4" key="1">
    <citation type="journal article" date="2019" name="Int. J. Syst. Evol. Microbiol.">
        <title>The Global Catalogue of Microorganisms (GCM) 10K type strain sequencing project: providing services to taxonomists for standard genome sequencing and annotation.</title>
        <authorList>
            <consortium name="The Broad Institute Genomics Platform"/>
            <consortium name="The Broad Institute Genome Sequencing Center for Infectious Disease"/>
            <person name="Wu L."/>
            <person name="Ma J."/>
        </authorList>
    </citation>
    <scope>NUCLEOTIDE SEQUENCE [LARGE SCALE GENOMIC DNA]</scope>
    <source>
        <strain evidence="4">JCM 13006</strain>
    </source>
</reference>
<dbReference type="Pfam" id="PF11716">
    <property type="entry name" value="MDMPI_N"/>
    <property type="match status" value="1"/>
</dbReference>
<dbReference type="SUPFAM" id="SSF109854">
    <property type="entry name" value="DinB/YfiT-like putative metalloenzymes"/>
    <property type="match status" value="1"/>
</dbReference>
<evidence type="ECO:0000259" key="1">
    <source>
        <dbReference type="Pfam" id="PF07398"/>
    </source>
</evidence>
<evidence type="ECO:0000313" key="3">
    <source>
        <dbReference type="EMBL" id="GAA4841988.1"/>
    </source>
</evidence>
<protein>
    <submittedName>
        <fullName evidence="3">Maleylpyruvate isomerase family mycothiol-dependent enzyme</fullName>
    </submittedName>
</protein>
<comment type="caution">
    <text evidence="3">The sequence shown here is derived from an EMBL/GenBank/DDBJ whole genome shotgun (WGS) entry which is preliminary data.</text>
</comment>
<dbReference type="InterPro" id="IPR034660">
    <property type="entry name" value="DinB/YfiT-like"/>
</dbReference>
<dbReference type="Proteomes" id="UP001501752">
    <property type="component" value="Unassembled WGS sequence"/>
</dbReference>
<dbReference type="GO" id="GO:0016853">
    <property type="term" value="F:isomerase activity"/>
    <property type="evidence" value="ECO:0007669"/>
    <property type="project" value="UniProtKB-KW"/>
</dbReference>